<dbReference type="Proteomes" id="UP001432128">
    <property type="component" value="Chromosome"/>
</dbReference>
<dbReference type="KEGG" id="whr:OG579_04325"/>
<accession>A0AAU4K4P4</accession>
<organism evidence="2 3">
    <name type="scientific">Williamsia herbipolensis</name>
    <dbReference type="NCBI Taxonomy" id="1603258"/>
    <lineage>
        <taxon>Bacteria</taxon>
        <taxon>Bacillati</taxon>
        <taxon>Actinomycetota</taxon>
        <taxon>Actinomycetes</taxon>
        <taxon>Mycobacteriales</taxon>
        <taxon>Nocardiaceae</taxon>
        <taxon>Williamsia</taxon>
    </lineage>
</organism>
<dbReference type="EMBL" id="CP108021">
    <property type="protein sequence ID" value="WUM21045.1"/>
    <property type="molecule type" value="Genomic_DNA"/>
</dbReference>
<dbReference type="Pfam" id="PF18726">
    <property type="entry name" value="HEPN_SAV_6107"/>
    <property type="match status" value="1"/>
</dbReference>
<dbReference type="InterPro" id="IPR040891">
    <property type="entry name" value="HEPN_SAV_6107"/>
</dbReference>
<sequence length="161" mass="17470">MTGTRTTTRRTTTVDPRLALRARELLGRAEAMAAHADDSPEPTEQLRALYLAALRAAGAALVVGEKSTARPRRGPVSAWARLPRALPELTTWATYFAGLSRLRADIELGVVRDVDPRSVQATRTRLADFLEDVRAQVVAFEHGTRVTAGHRSATLTELSAG</sequence>
<protein>
    <submittedName>
        <fullName evidence="2">SAV_6107 family HEPN domain-containing protein</fullName>
    </submittedName>
</protein>
<evidence type="ECO:0000313" key="2">
    <source>
        <dbReference type="EMBL" id="WUM21045.1"/>
    </source>
</evidence>
<reference evidence="2 3" key="1">
    <citation type="submission" date="2022-10" db="EMBL/GenBank/DDBJ databases">
        <title>The complete genomes of actinobacterial strains from the NBC collection.</title>
        <authorList>
            <person name="Joergensen T.S."/>
            <person name="Alvarez Arevalo M."/>
            <person name="Sterndorff E.B."/>
            <person name="Faurdal D."/>
            <person name="Vuksanovic O."/>
            <person name="Mourched A.-S."/>
            <person name="Charusanti P."/>
            <person name="Shaw S."/>
            <person name="Blin K."/>
            <person name="Weber T."/>
        </authorList>
    </citation>
    <scope>NUCLEOTIDE SEQUENCE [LARGE SCALE GENOMIC DNA]</scope>
    <source>
        <strain evidence="2 3">NBC_00319</strain>
    </source>
</reference>
<evidence type="ECO:0000259" key="1">
    <source>
        <dbReference type="Pfam" id="PF18726"/>
    </source>
</evidence>
<dbReference type="RefSeq" id="WP_328858221.1">
    <property type="nucleotide sequence ID" value="NZ_CP108021.1"/>
</dbReference>
<keyword evidence="3" id="KW-1185">Reference proteome</keyword>
<name>A0AAU4K4P4_9NOCA</name>
<proteinExistence type="predicted"/>
<dbReference type="AlphaFoldDB" id="A0AAU4K4P4"/>
<feature type="domain" description="SAV-6107-like HEPN" evidence="1">
    <location>
        <begin position="36"/>
        <end position="134"/>
    </location>
</feature>
<gene>
    <name evidence="2" type="ORF">OG579_04325</name>
</gene>
<evidence type="ECO:0000313" key="3">
    <source>
        <dbReference type="Proteomes" id="UP001432128"/>
    </source>
</evidence>